<reference evidence="2 3" key="1">
    <citation type="submission" date="2019-09" db="EMBL/GenBank/DDBJ databases">
        <title>Draft genome of the ectomycorrhizal ascomycete Sphaerosporella brunnea.</title>
        <authorList>
            <consortium name="DOE Joint Genome Institute"/>
            <person name="Benucci G.M."/>
            <person name="Marozzi G."/>
            <person name="Antonielli L."/>
            <person name="Sanchez S."/>
            <person name="Marco P."/>
            <person name="Wang X."/>
            <person name="Falini L.B."/>
            <person name="Barry K."/>
            <person name="Haridas S."/>
            <person name="Lipzen A."/>
            <person name="Labutti K."/>
            <person name="Grigoriev I.V."/>
            <person name="Murat C."/>
            <person name="Martin F."/>
            <person name="Albertini E."/>
            <person name="Donnini D."/>
            <person name="Bonito G."/>
        </authorList>
    </citation>
    <scope>NUCLEOTIDE SEQUENCE [LARGE SCALE GENOMIC DNA]</scope>
    <source>
        <strain evidence="2 3">Sb_GMNB300</strain>
    </source>
</reference>
<keyword evidence="3" id="KW-1185">Reference proteome</keyword>
<feature type="region of interest" description="Disordered" evidence="1">
    <location>
        <begin position="226"/>
        <end position="249"/>
    </location>
</feature>
<dbReference type="Proteomes" id="UP000326924">
    <property type="component" value="Unassembled WGS sequence"/>
</dbReference>
<evidence type="ECO:0000313" key="3">
    <source>
        <dbReference type="Proteomes" id="UP000326924"/>
    </source>
</evidence>
<protein>
    <submittedName>
        <fullName evidence="2">Uncharacterized protein</fullName>
    </submittedName>
</protein>
<feature type="region of interest" description="Disordered" evidence="1">
    <location>
        <begin position="39"/>
        <end position="68"/>
    </location>
</feature>
<accession>A0A5J5EIJ1</accession>
<name>A0A5J5EIJ1_9PEZI</name>
<dbReference type="OrthoDB" id="5470870at2759"/>
<sequence>MERVLLKEHNSLEWEEYVRVELLSSTLWRIVQGTTKLPQKPIPKTNTENTDTTATAAPVDPETPESTDSVYMSDFRRYLIQRDTYNDNVGMATAEIRWSLDTSDIEKDFNRVAKIDPNVGLYKLNAIRRADFDGVAAYHSWILEIATDLRNVGTKLSDSVLAFYMVQGHPTGDVWLVFRTSLTLSESAGDSRKILDQLQVFERSYAWDRHGVSAYTSQSSTALFAKKGTAKKKGGETSEGGSGKAFRGD</sequence>
<proteinExistence type="predicted"/>
<gene>
    <name evidence="2" type="ORF">FN846DRAFT_998118</name>
</gene>
<organism evidence="2 3">
    <name type="scientific">Sphaerosporella brunnea</name>
    <dbReference type="NCBI Taxonomy" id="1250544"/>
    <lineage>
        <taxon>Eukaryota</taxon>
        <taxon>Fungi</taxon>
        <taxon>Dikarya</taxon>
        <taxon>Ascomycota</taxon>
        <taxon>Pezizomycotina</taxon>
        <taxon>Pezizomycetes</taxon>
        <taxon>Pezizales</taxon>
        <taxon>Pyronemataceae</taxon>
        <taxon>Sphaerosporella</taxon>
    </lineage>
</organism>
<dbReference type="EMBL" id="VXIS01000291">
    <property type="protein sequence ID" value="KAA8895051.1"/>
    <property type="molecule type" value="Genomic_DNA"/>
</dbReference>
<feature type="compositionally biased region" description="Low complexity" evidence="1">
    <location>
        <begin position="45"/>
        <end position="60"/>
    </location>
</feature>
<dbReference type="AlphaFoldDB" id="A0A5J5EIJ1"/>
<evidence type="ECO:0000256" key="1">
    <source>
        <dbReference type="SAM" id="MobiDB-lite"/>
    </source>
</evidence>
<comment type="caution">
    <text evidence="2">The sequence shown here is derived from an EMBL/GenBank/DDBJ whole genome shotgun (WGS) entry which is preliminary data.</text>
</comment>
<dbReference type="InParanoid" id="A0A5J5EIJ1"/>
<evidence type="ECO:0000313" key="2">
    <source>
        <dbReference type="EMBL" id="KAA8895051.1"/>
    </source>
</evidence>